<reference evidence="2 3" key="1">
    <citation type="submission" date="2018-09" db="EMBL/GenBank/DDBJ databases">
        <title>A high-quality reference genome of wild soybean provides a powerful tool to mine soybean genomes.</title>
        <authorList>
            <person name="Xie M."/>
            <person name="Chung C.Y.L."/>
            <person name="Li M.-W."/>
            <person name="Wong F.-L."/>
            <person name="Chan T.-F."/>
            <person name="Lam H.-M."/>
        </authorList>
    </citation>
    <scope>NUCLEOTIDE SEQUENCE [LARGE SCALE GENOMIC DNA]</scope>
    <source>
        <strain evidence="3">cv. W05</strain>
        <tissue evidence="2">Hypocotyl of etiolated seedlings</tissue>
    </source>
</reference>
<dbReference type="GO" id="GO:0005829">
    <property type="term" value="C:cytosol"/>
    <property type="evidence" value="ECO:0007669"/>
    <property type="project" value="TreeGrafter"/>
</dbReference>
<dbReference type="InterPro" id="IPR006096">
    <property type="entry name" value="Glu/Leu/Phe/Val/Trp_DH_C"/>
</dbReference>
<dbReference type="SMR" id="A0A445J1B7"/>
<protein>
    <submittedName>
        <fullName evidence="2">Glutamate dehydrogenase</fullName>
    </submittedName>
</protein>
<dbReference type="AlphaFoldDB" id="A0A445J1B7"/>
<dbReference type="Gene3D" id="3.40.50.720">
    <property type="entry name" value="NAD(P)-binding Rossmann-like Domain"/>
    <property type="match status" value="1"/>
</dbReference>
<dbReference type="EMBL" id="QZWG01000009">
    <property type="protein sequence ID" value="RZB92170.1"/>
    <property type="molecule type" value="Genomic_DNA"/>
</dbReference>
<dbReference type="Proteomes" id="UP000289340">
    <property type="component" value="Chromosome 9"/>
</dbReference>
<dbReference type="InterPro" id="IPR036291">
    <property type="entry name" value="NAD(P)-bd_dom_sf"/>
</dbReference>
<dbReference type="Pfam" id="PF00208">
    <property type="entry name" value="ELFV_dehydrog"/>
    <property type="match status" value="1"/>
</dbReference>
<proteinExistence type="predicted"/>
<name>A0A445J1B7_GLYSO</name>
<organism evidence="2 3">
    <name type="scientific">Glycine soja</name>
    <name type="common">Wild soybean</name>
    <dbReference type="NCBI Taxonomy" id="3848"/>
    <lineage>
        <taxon>Eukaryota</taxon>
        <taxon>Viridiplantae</taxon>
        <taxon>Streptophyta</taxon>
        <taxon>Embryophyta</taxon>
        <taxon>Tracheophyta</taxon>
        <taxon>Spermatophyta</taxon>
        <taxon>Magnoliopsida</taxon>
        <taxon>eudicotyledons</taxon>
        <taxon>Gunneridae</taxon>
        <taxon>Pentapetalae</taxon>
        <taxon>rosids</taxon>
        <taxon>fabids</taxon>
        <taxon>Fabales</taxon>
        <taxon>Fabaceae</taxon>
        <taxon>Papilionoideae</taxon>
        <taxon>50 kb inversion clade</taxon>
        <taxon>NPAAA clade</taxon>
        <taxon>indigoferoid/millettioid clade</taxon>
        <taxon>Phaseoleae</taxon>
        <taxon>Glycine</taxon>
        <taxon>Glycine subgen. Soja</taxon>
    </lineage>
</organism>
<keyword evidence="3" id="KW-1185">Reference proteome</keyword>
<sequence length="189" mass="21002">MHVLQKLIAYVALPILVSDSRGYLVDEDGFDYMKISFLRDIKAQQRSLRYYDEAKPWNERCDVAFAYASQNEIDQSDAINLVNSGCRILVEGSNMPFTPEAVQILRKASVLIASAMAAGVVAGELELNHECSLMHWSPEDFESKLQRAIKAATDFGYKKESPDVRALVHGPLISAFLTIAKAMTDQGSI</sequence>
<dbReference type="PANTHER" id="PTHR43571:SF1">
    <property type="entry name" value="NADP-SPECIFIC GLUTAMATE DEHYDROGENASE 1-RELATED"/>
    <property type="match status" value="1"/>
</dbReference>
<evidence type="ECO:0000313" key="3">
    <source>
        <dbReference type="Proteomes" id="UP000289340"/>
    </source>
</evidence>
<dbReference type="SMART" id="SM00839">
    <property type="entry name" value="ELFV_dehydrog"/>
    <property type="match status" value="1"/>
</dbReference>
<accession>A0A445J1B7</accession>
<dbReference type="GO" id="GO:0004354">
    <property type="term" value="F:glutamate dehydrogenase (NADP+) activity"/>
    <property type="evidence" value="ECO:0007669"/>
    <property type="project" value="TreeGrafter"/>
</dbReference>
<comment type="caution">
    <text evidence="2">The sequence shown here is derived from an EMBL/GenBank/DDBJ whole genome shotgun (WGS) entry which is preliminary data.</text>
</comment>
<feature type="domain" description="Glutamate/phenylalanine/leucine/valine/L-tryptophan dehydrogenase C-terminal" evidence="1">
    <location>
        <begin position="1"/>
        <end position="187"/>
    </location>
</feature>
<dbReference type="SUPFAM" id="SSF51735">
    <property type="entry name" value="NAD(P)-binding Rossmann-fold domains"/>
    <property type="match status" value="1"/>
</dbReference>
<dbReference type="PANTHER" id="PTHR43571">
    <property type="entry name" value="NADP-SPECIFIC GLUTAMATE DEHYDROGENASE 1-RELATED"/>
    <property type="match status" value="1"/>
</dbReference>
<dbReference type="InterPro" id="IPR050724">
    <property type="entry name" value="Glu_Leu_Phe_Val_DH"/>
</dbReference>
<evidence type="ECO:0000259" key="1">
    <source>
        <dbReference type="SMART" id="SM00839"/>
    </source>
</evidence>
<dbReference type="GO" id="GO:0006537">
    <property type="term" value="P:glutamate biosynthetic process"/>
    <property type="evidence" value="ECO:0007669"/>
    <property type="project" value="TreeGrafter"/>
</dbReference>
<gene>
    <name evidence="2" type="ORF">D0Y65_024270</name>
</gene>
<evidence type="ECO:0000313" key="2">
    <source>
        <dbReference type="EMBL" id="RZB92170.1"/>
    </source>
</evidence>